<gene>
    <name evidence="1" type="ORF">GCM10007968_20750</name>
</gene>
<evidence type="ECO:0000313" key="2">
    <source>
        <dbReference type="Proteomes" id="UP000654670"/>
    </source>
</evidence>
<name>A0A917S583_9BACL</name>
<proteinExistence type="predicted"/>
<accession>A0A917S583</accession>
<reference evidence="1" key="1">
    <citation type="journal article" date="2014" name="Int. J. Syst. Evol. Microbiol.">
        <title>Complete genome sequence of Corynebacterium casei LMG S-19264T (=DSM 44701T), isolated from a smear-ripened cheese.</title>
        <authorList>
            <consortium name="US DOE Joint Genome Institute (JGI-PGF)"/>
            <person name="Walter F."/>
            <person name="Albersmeier A."/>
            <person name="Kalinowski J."/>
            <person name="Ruckert C."/>
        </authorList>
    </citation>
    <scope>NUCLEOTIDE SEQUENCE</scope>
    <source>
        <strain evidence="1">JCM 15325</strain>
    </source>
</reference>
<dbReference type="InterPro" id="IPR012873">
    <property type="entry name" value="DUF1672"/>
</dbReference>
<keyword evidence="2" id="KW-1185">Reference proteome</keyword>
<reference evidence="1" key="2">
    <citation type="submission" date="2020-09" db="EMBL/GenBank/DDBJ databases">
        <authorList>
            <person name="Sun Q."/>
            <person name="Ohkuma M."/>
        </authorList>
    </citation>
    <scope>NUCLEOTIDE SEQUENCE</scope>
    <source>
        <strain evidence="1">JCM 15325</strain>
    </source>
</reference>
<dbReference type="Pfam" id="PF07901">
    <property type="entry name" value="DUF1672"/>
    <property type="match status" value="1"/>
</dbReference>
<dbReference type="AlphaFoldDB" id="A0A917S583"/>
<dbReference type="Proteomes" id="UP000654670">
    <property type="component" value="Unassembled WGS sequence"/>
</dbReference>
<comment type="caution">
    <text evidence="1">The sequence shown here is derived from an EMBL/GenBank/DDBJ whole genome shotgun (WGS) entry which is preliminary data.</text>
</comment>
<evidence type="ECO:0000313" key="1">
    <source>
        <dbReference type="EMBL" id="GGL56613.1"/>
    </source>
</evidence>
<protein>
    <submittedName>
        <fullName evidence="1">Uncharacterized protein</fullName>
    </submittedName>
</protein>
<dbReference type="EMBL" id="BMOK01000008">
    <property type="protein sequence ID" value="GGL56613.1"/>
    <property type="molecule type" value="Genomic_DNA"/>
</dbReference>
<sequence>MTTNGTKQAQSENVSPYIPVQDYVGQGYSLPNGEKTGEFAKTHRKEIIDQVNKFFKDKYDLEVTTHNLVGATNAVVAFVESKGEPHFHTSVIVGVDLANQKVTGNVWANEGAVEGAITSGLYEMAYEEEFRNLDRFAEAVVKKYPVIGMPQQMINHTVNVGYAAPYYSLSTSELNFPEAYKAFMNNHNISKQELRTLIQKQPFDKNGIDISLTFFMKEKHASSNQKIANEVIVEFKKLKKIAPGNYGVFIQSNDIIKRTGTEKNYKGTIPDKTDIIKIPGN</sequence>
<organism evidence="1 2">
    <name type="scientific">Sporolactobacillus putidus</name>
    <dbReference type="NCBI Taxonomy" id="492735"/>
    <lineage>
        <taxon>Bacteria</taxon>
        <taxon>Bacillati</taxon>
        <taxon>Bacillota</taxon>
        <taxon>Bacilli</taxon>
        <taxon>Bacillales</taxon>
        <taxon>Sporolactobacillaceae</taxon>
        <taxon>Sporolactobacillus</taxon>
    </lineage>
</organism>